<dbReference type="Proteomes" id="UP000264215">
    <property type="component" value="Unassembled WGS sequence"/>
</dbReference>
<dbReference type="Proteomes" id="UP000055014">
    <property type="component" value="Unassembled WGS sequence"/>
</dbReference>
<evidence type="ECO:0000313" key="11">
    <source>
        <dbReference type="EMBL" id="KUK89926.1"/>
    </source>
</evidence>
<sequence length="225" mass="26204">MTPERQRHLEAGFNRLKSMLSDMMENVRSSIQRAIDSLDRLDGDLARTVIENDEVIDDLQRKMDTEICNYIGRFQPLAEDLRYVLTMMKLATDLERIGDLAVNIAEVAVRYENQTLVKPLIHIKKMTAVVEKMLEEVIDAYYNKDTEAAKRVWNEDSKVDEYYLYIKREVRDKMISMSDSGAIGQLLDLLLVSRFLERAGDHATNIAEEIYYIEKGESLKEEMRR</sequence>
<evidence type="ECO:0000313" key="13">
    <source>
        <dbReference type="Proteomes" id="UP000055014"/>
    </source>
</evidence>
<comment type="subunit">
    <text evidence="3 7">Homodimer.</text>
</comment>
<comment type="similarity">
    <text evidence="2 7">Belongs to the PhoU family.</text>
</comment>
<keyword evidence="5 7" id="KW-0963">Cytoplasm</keyword>
<proteinExistence type="inferred from homology"/>
<keyword evidence="6 7" id="KW-0592">Phosphate transport</keyword>
<evidence type="ECO:0000256" key="1">
    <source>
        <dbReference type="ARBA" id="ARBA00004496"/>
    </source>
</evidence>
<evidence type="ECO:0000259" key="8">
    <source>
        <dbReference type="Pfam" id="PF01895"/>
    </source>
</evidence>
<dbReference type="Proteomes" id="UP000054260">
    <property type="component" value="Unassembled WGS sequence"/>
</dbReference>
<dbReference type="Pfam" id="PF01895">
    <property type="entry name" value="PhoU"/>
    <property type="match status" value="2"/>
</dbReference>
<dbReference type="InterPro" id="IPR038078">
    <property type="entry name" value="PhoU-like_sf"/>
</dbReference>
<evidence type="ECO:0000256" key="7">
    <source>
        <dbReference type="PIRNR" id="PIRNR003107"/>
    </source>
</evidence>
<gene>
    <name evidence="9" type="primary">phoU</name>
    <name evidence="9" type="ORF">DIT26_08765</name>
    <name evidence="10" type="ORF">XD86_0543</name>
    <name evidence="11" type="ORF">XE02_0783</name>
</gene>
<dbReference type="AlphaFoldDB" id="A0A101I6X4"/>
<evidence type="ECO:0000313" key="14">
    <source>
        <dbReference type="Proteomes" id="UP000264215"/>
    </source>
</evidence>
<reference evidence="9 14" key="3">
    <citation type="journal article" date="2018" name="Nat. Biotechnol.">
        <title>A standardized bacterial taxonomy based on genome phylogeny substantially revises the tree of life.</title>
        <authorList>
            <person name="Parks D.H."/>
            <person name="Chuvochina M."/>
            <person name="Waite D.W."/>
            <person name="Rinke C."/>
            <person name="Skarshewski A."/>
            <person name="Chaumeil P.A."/>
            <person name="Hugenholtz P."/>
        </authorList>
    </citation>
    <scope>NUCLEOTIDE SEQUENCE [LARGE SCALE GENOMIC DNA]</scope>
    <source>
        <strain evidence="9">UBA9905</strain>
    </source>
</reference>
<dbReference type="GO" id="GO:0005737">
    <property type="term" value="C:cytoplasm"/>
    <property type="evidence" value="ECO:0007669"/>
    <property type="project" value="UniProtKB-SubCell"/>
</dbReference>
<accession>A0A101I6X4</accession>
<dbReference type="SUPFAM" id="SSF109755">
    <property type="entry name" value="PhoU-like"/>
    <property type="match status" value="1"/>
</dbReference>
<feature type="domain" description="PhoU" evidence="8">
    <location>
        <begin position="20"/>
        <end position="107"/>
    </location>
</feature>
<evidence type="ECO:0000256" key="3">
    <source>
        <dbReference type="ARBA" id="ARBA00011738"/>
    </source>
</evidence>
<dbReference type="EMBL" id="LGGH01000061">
    <property type="protein sequence ID" value="KUK67858.1"/>
    <property type="molecule type" value="Genomic_DNA"/>
</dbReference>
<dbReference type="InterPro" id="IPR028366">
    <property type="entry name" value="PhoU"/>
</dbReference>
<comment type="caution">
    <text evidence="11">The sequence shown here is derived from an EMBL/GenBank/DDBJ whole genome shotgun (WGS) entry which is preliminary data.</text>
</comment>
<evidence type="ECO:0000256" key="5">
    <source>
        <dbReference type="ARBA" id="ARBA00022490"/>
    </source>
</evidence>
<dbReference type="Gene3D" id="1.20.58.220">
    <property type="entry name" value="Phosphate transport system protein phou homolog 2, domain 2"/>
    <property type="match status" value="1"/>
</dbReference>
<protein>
    <recommendedName>
        <fullName evidence="7">Phosphate-specific transport system accessory protein PhoU</fullName>
    </recommendedName>
</protein>
<reference evidence="12 13" key="2">
    <citation type="journal article" date="2015" name="MBio">
        <title>Genome-Resolved Metagenomic Analysis Reveals Roles for Candidate Phyla and Other Microbial Community Members in Biogeochemical Transformations in Oil Reservoirs.</title>
        <authorList>
            <person name="Hu P."/>
            <person name="Tom L."/>
            <person name="Singh A."/>
            <person name="Thomas B.C."/>
            <person name="Baker B.J."/>
            <person name="Piceno Y.M."/>
            <person name="Andersen G.L."/>
            <person name="Banfield J.F."/>
        </authorList>
    </citation>
    <scope>NUCLEOTIDE SEQUENCE [LARGE SCALE GENOMIC DNA]</scope>
</reference>
<evidence type="ECO:0000313" key="10">
    <source>
        <dbReference type="EMBL" id="KUK67858.1"/>
    </source>
</evidence>
<dbReference type="PIRSF" id="PIRSF003107">
    <property type="entry name" value="PhoU"/>
    <property type="match status" value="1"/>
</dbReference>
<dbReference type="GO" id="GO:0006817">
    <property type="term" value="P:phosphate ion transport"/>
    <property type="evidence" value="ECO:0007669"/>
    <property type="project" value="UniProtKB-KW"/>
</dbReference>
<evidence type="ECO:0000313" key="12">
    <source>
        <dbReference type="Proteomes" id="UP000054260"/>
    </source>
</evidence>
<evidence type="ECO:0000256" key="6">
    <source>
        <dbReference type="ARBA" id="ARBA00022592"/>
    </source>
</evidence>
<dbReference type="EMBL" id="LGGW01000061">
    <property type="protein sequence ID" value="KUK89926.1"/>
    <property type="molecule type" value="Genomic_DNA"/>
</dbReference>
<keyword evidence="4 7" id="KW-0813">Transport</keyword>
<organism evidence="11 13">
    <name type="scientific">Mesotoga infera</name>
    <dbReference type="NCBI Taxonomy" id="1236046"/>
    <lineage>
        <taxon>Bacteria</taxon>
        <taxon>Thermotogati</taxon>
        <taxon>Thermotogota</taxon>
        <taxon>Thermotogae</taxon>
        <taxon>Kosmotogales</taxon>
        <taxon>Kosmotogaceae</taxon>
        <taxon>Mesotoga</taxon>
    </lineage>
</organism>
<reference evidence="11" key="1">
    <citation type="journal article" date="2015" name="MBio">
        <title>Genome-resolved metagenomic analysis reveals roles for candidate phyla and other microbial community members in biogeochemical transformations in oil reservoirs.</title>
        <authorList>
            <person name="Hu P."/>
            <person name="Tom L."/>
            <person name="Singh A."/>
            <person name="Thomas B.C."/>
            <person name="Baker B.J."/>
            <person name="Piceno Y.M."/>
            <person name="Andersen G.L."/>
            <person name="Banfield J.F."/>
        </authorList>
    </citation>
    <scope>NUCLEOTIDE SEQUENCE [LARGE SCALE GENOMIC DNA]</scope>
    <source>
        <strain evidence="10">46_47</strain>
        <strain evidence="11">46_70</strain>
    </source>
</reference>
<dbReference type="EMBL" id="DQBS01000195">
    <property type="protein sequence ID" value="HCO70643.1"/>
    <property type="molecule type" value="Genomic_DNA"/>
</dbReference>
<evidence type="ECO:0000313" key="9">
    <source>
        <dbReference type="EMBL" id="HCO70643.1"/>
    </source>
</evidence>
<dbReference type="GO" id="GO:0030643">
    <property type="term" value="P:intracellular phosphate ion homeostasis"/>
    <property type="evidence" value="ECO:0007669"/>
    <property type="project" value="InterPro"/>
</dbReference>
<comment type="subcellular location">
    <subcellularLocation>
        <location evidence="1 7">Cytoplasm</location>
    </subcellularLocation>
</comment>
<dbReference type="NCBIfam" id="TIGR02135">
    <property type="entry name" value="phoU_full"/>
    <property type="match status" value="1"/>
</dbReference>
<comment type="function">
    <text evidence="7">Plays a role in the regulation of phosphate uptake.</text>
</comment>
<dbReference type="InterPro" id="IPR026022">
    <property type="entry name" value="PhoU_dom"/>
</dbReference>
<dbReference type="PATRIC" id="fig|1236046.5.peg.386"/>
<evidence type="ECO:0000256" key="2">
    <source>
        <dbReference type="ARBA" id="ARBA00008107"/>
    </source>
</evidence>
<feature type="domain" description="PhoU" evidence="8">
    <location>
        <begin position="123"/>
        <end position="210"/>
    </location>
</feature>
<dbReference type="FunFam" id="1.20.58.220:FF:000004">
    <property type="entry name" value="Phosphate-specific transport system accessory protein PhoU"/>
    <property type="match status" value="1"/>
</dbReference>
<name>A0A101I6X4_9BACT</name>
<dbReference type="PANTHER" id="PTHR42930">
    <property type="entry name" value="PHOSPHATE-SPECIFIC TRANSPORT SYSTEM ACCESSORY PROTEIN PHOU"/>
    <property type="match status" value="1"/>
</dbReference>
<dbReference type="PANTHER" id="PTHR42930:SF3">
    <property type="entry name" value="PHOSPHATE-SPECIFIC TRANSPORT SYSTEM ACCESSORY PROTEIN PHOU"/>
    <property type="match status" value="1"/>
</dbReference>
<dbReference type="GO" id="GO:0045936">
    <property type="term" value="P:negative regulation of phosphate metabolic process"/>
    <property type="evidence" value="ECO:0007669"/>
    <property type="project" value="InterPro"/>
</dbReference>
<evidence type="ECO:0000256" key="4">
    <source>
        <dbReference type="ARBA" id="ARBA00022448"/>
    </source>
</evidence>